<feature type="transmembrane region" description="Helical" evidence="6">
    <location>
        <begin position="126"/>
        <end position="146"/>
    </location>
</feature>
<dbReference type="GO" id="GO:0022857">
    <property type="term" value="F:transmembrane transporter activity"/>
    <property type="evidence" value="ECO:0007669"/>
    <property type="project" value="InterPro"/>
</dbReference>
<evidence type="ECO:0000256" key="3">
    <source>
        <dbReference type="ARBA" id="ARBA00022692"/>
    </source>
</evidence>
<comment type="subcellular location">
    <subcellularLocation>
        <location evidence="1">Cell inner membrane</location>
        <topology evidence="1">Multi-pass membrane protein</topology>
    </subcellularLocation>
</comment>
<keyword evidence="2" id="KW-0813">Transport</keyword>
<feature type="transmembrane region" description="Helical" evidence="6">
    <location>
        <begin position="250"/>
        <end position="268"/>
    </location>
</feature>
<gene>
    <name evidence="8" type="ORF">Dsi01nite_054510</name>
</gene>
<evidence type="ECO:0000256" key="1">
    <source>
        <dbReference type="ARBA" id="ARBA00004429"/>
    </source>
</evidence>
<feature type="domain" description="Major facilitator superfamily (MFS) profile" evidence="7">
    <location>
        <begin position="27"/>
        <end position="515"/>
    </location>
</feature>
<dbReference type="Proteomes" id="UP000660611">
    <property type="component" value="Unassembled WGS sequence"/>
</dbReference>
<feature type="transmembrane region" description="Helical" evidence="6">
    <location>
        <begin position="96"/>
        <end position="120"/>
    </location>
</feature>
<feature type="transmembrane region" description="Helical" evidence="6">
    <location>
        <begin position="158"/>
        <end position="180"/>
    </location>
</feature>
<keyword evidence="3 6" id="KW-0812">Transmembrane</keyword>
<dbReference type="InterPro" id="IPR020846">
    <property type="entry name" value="MFS_dom"/>
</dbReference>
<evidence type="ECO:0000313" key="9">
    <source>
        <dbReference type="Proteomes" id="UP000660611"/>
    </source>
</evidence>
<keyword evidence="4 6" id="KW-1133">Transmembrane helix</keyword>
<name>A0A919UD84_9ACTN</name>
<evidence type="ECO:0000256" key="5">
    <source>
        <dbReference type="ARBA" id="ARBA00023136"/>
    </source>
</evidence>
<evidence type="ECO:0000259" key="7">
    <source>
        <dbReference type="PROSITE" id="PS50850"/>
    </source>
</evidence>
<dbReference type="InterPro" id="IPR036259">
    <property type="entry name" value="MFS_trans_sf"/>
</dbReference>
<comment type="caution">
    <text evidence="8">The sequence shown here is derived from an EMBL/GenBank/DDBJ whole genome shotgun (WGS) entry which is preliminary data.</text>
</comment>
<dbReference type="Pfam" id="PF07690">
    <property type="entry name" value="MFS_1"/>
    <property type="match status" value="1"/>
</dbReference>
<reference evidence="8" key="1">
    <citation type="submission" date="2021-01" db="EMBL/GenBank/DDBJ databases">
        <title>Whole genome shotgun sequence of Dactylosporangium siamense NBRC 106093.</title>
        <authorList>
            <person name="Komaki H."/>
            <person name="Tamura T."/>
        </authorList>
    </citation>
    <scope>NUCLEOTIDE SEQUENCE</scope>
    <source>
        <strain evidence="8">NBRC 106093</strain>
    </source>
</reference>
<proteinExistence type="predicted"/>
<dbReference type="GO" id="GO:0005886">
    <property type="term" value="C:plasma membrane"/>
    <property type="evidence" value="ECO:0007669"/>
    <property type="project" value="UniProtKB-SubCell"/>
</dbReference>
<feature type="transmembrane region" description="Helical" evidence="6">
    <location>
        <begin position="26"/>
        <end position="46"/>
    </location>
</feature>
<evidence type="ECO:0000256" key="2">
    <source>
        <dbReference type="ARBA" id="ARBA00022448"/>
    </source>
</evidence>
<organism evidence="8 9">
    <name type="scientific">Dactylosporangium siamense</name>
    <dbReference type="NCBI Taxonomy" id="685454"/>
    <lineage>
        <taxon>Bacteria</taxon>
        <taxon>Bacillati</taxon>
        <taxon>Actinomycetota</taxon>
        <taxon>Actinomycetes</taxon>
        <taxon>Micromonosporales</taxon>
        <taxon>Micromonosporaceae</taxon>
        <taxon>Dactylosporangium</taxon>
    </lineage>
</organism>
<feature type="transmembrane region" description="Helical" evidence="6">
    <location>
        <begin position="492"/>
        <end position="512"/>
    </location>
</feature>
<feature type="transmembrane region" description="Helical" evidence="6">
    <location>
        <begin position="186"/>
        <end position="205"/>
    </location>
</feature>
<evidence type="ECO:0000313" key="8">
    <source>
        <dbReference type="EMBL" id="GIG47410.1"/>
    </source>
</evidence>
<dbReference type="PANTHER" id="PTHR23501">
    <property type="entry name" value="MAJOR FACILITATOR SUPERFAMILY"/>
    <property type="match status" value="1"/>
</dbReference>
<feature type="transmembrane region" description="Helical" evidence="6">
    <location>
        <begin position="217"/>
        <end position="238"/>
    </location>
</feature>
<dbReference type="AlphaFoldDB" id="A0A919UD84"/>
<evidence type="ECO:0000256" key="6">
    <source>
        <dbReference type="SAM" id="Phobius"/>
    </source>
</evidence>
<dbReference type="Gene3D" id="1.20.1250.20">
    <property type="entry name" value="MFS general substrate transporter like domains"/>
    <property type="match status" value="2"/>
</dbReference>
<dbReference type="CDD" id="cd17321">
    <property type="entry name" value="MFS_MMR_MDR_like"/>
    <property type="match status" value="1"/>
</dbReference>
<protein>
    <submittedName>
        <fullName evidence="8">Major facilitator superfamily protein</fullName>
    </submittedName>
</protein>
<dbReference type="EMBL" id="BONQ01000083">
    <property type="protein sequence ID" value="GIG47410.1"/>
    <property type="molecule type" value="Genomic_DNA"/>
</dbReference>
<feature type="transmembrane region" description="Helical" evidence="6">
    <location>
        <begin position="326"/>
        <end position="345"/>
    </location>
</feature>
<sequence length="525" mass="54063">MTSTQPTSAASSTAAPTPAGVPRRRLAISVGGVAVLLAALDAYVVVGVLTDIMDSLHIADTRLERVTPVVTGFLLGYVAGMPLLGSLSDRFGRRALLVASLLGFGAGSALTAASGDILLLTAGRTLQGIAGGALLPVTVALVSDLWPDRDRHLVLGNIGAAQELGSVLGPLYGVAVAALLGSWRGIFWLNLPLVVVAVALVWWAVPGGPPTSTAPRRTDLVGGLLLAVALGGVVVALYNPDPERSVLPSWGWPVLAGAAVVTVLFVLWERRPKTRLLDLTGAAKGPFFAALTASWCAGAALMVTLVDVELVAQTLLGRSGVEATLVLTRFLVALPVGAVLGGLLLRSGRLSERVVTAGGLLLAALAYVLIAGWPVDLPAARYLGFLPRMDTDLALAGLGLGLVIAPLSSAALRATPPPQHGVASSAVVVARTMGMLIGVAALTAWGLHRFHTLTAELDFPLVFGKPAEEQKRLLSAYADALQSALRTEYREIFLITAVVCLAGAVSAIFLGAPSRPEPSGAVLRS</sequence>
<evidence type="ECO:0000256" key="4">
    <source>
        <dbReference type="ARBA" id="ARBA00022989"/>
    </source>
</evidence>
<feature type="transmembrane region" description="Helical" evidence="6">
    <location>
        <begin position="66"/>
        <end position="84"/>
    </location>
</feature>
<feature type="transmembrane region" description="Helical" evidence="6">
    <location>
        <begin position="426"/>
        <end position="447"/>
    </location>
</feature>
<keyword evidence="9" id="KW-1185">Reference proteome</keyword>
<accession>A0A919UD84</accession>
<dbReference type="PANTHER" id="PTHR23501:SF191">
    <property type="entry name" value="VACUOLAR BASIC AMINO ACID TRANSPORTER 4"/>
    <property type="match status" value="1"/>
</dbReference>
<feature type="transmembrane region" description="Helical" evidence="6">
    <location>
        <begin position="354"/>
        <end position="373"/>
    </location>
</feature>
<dbReference type="RefSeq" id="WP_203849141.1">
    <property type="nucleotide sequence ID" value="NZ_BAAAVW010000018.1"/>
</dbReference>
<dbReference type="SUPFAM" id="SSF103473">
    <property type="entry name" value="MFS general substrate transporter"/>
    <property type="match status" value="1"/>
</dbReference>
<keyword evidence="5 6" id="KW-0472">Membrane</keyword>
<dbReference type="InterPro" id="IPR011701">
    <property type="entry name" value="MFS"/>
</dbReference>
<feature type="transmembrane region" description="Helical" evidence="6">
    <location>
        <begin position="393"/>
        <end position="414"/>
    </location>
</feature>
<feature type="transmembrane region" description="Helical" evidence="6">
    <location>
        <begin position="288"/>
        <end position="306"/>
    </location>
</feature>
<dbReference type="PROSITE" id="PS50850">
    <property type="entry name" value="MFS"/>
    <property type="match status" value="1"/>
</dbReference>